<feature type="signal peptide" evidence="1">
    <location>
        <begin position="1"/>
        <end position="19"/>
    </location>
</feature>
<dbReference type="Proteomes" id="UP000006329">
    <property type="component" value="Unassembled WGS sequence"/>
</dbReference>
<keyword evidence="1" id="KW-0732">Signal</keyword>
<dbReference type="GO" id="GO:0030288">
    <property type="term" value="C:outer membrane-bounded periplasmic space"/>
    <property type="evidence" value="ECO:0007669"/>
    <property type="project" value="InterPro"/>
</dbReference>
<organism evidence="2 3">
    <name type="scientific">Leptospira santarosai str. MOR084</name>
    <dbReference type="NCBI Taxonomy" id="1049984"/>
    <lineage>
        <taxon>Bacteria</taxon>
        <taxon>Pseudomonadati</taxon>
        <taxon>Spirochaetota</taxon>
        <taxon>Spirochaetia</taxon>
        <taxon>Leptospirales</taxon>
        <taxon>Leptospiraceae</taxon>
        <taxon>Leptospira</taxon>
    </lineage>
</organism>
<sequence length="487" mass="55840">MFRSRFFSFQPIVFCFAAALTFQCVSTGNLSLESAISNFNQNEKRYRIGVIDFSNSEKQTSRYDSMISDLLIVELSKNSSNVLVERSKLAELLSEHSLQSSGLLDSDRAKELGKIIPIDLILTGSYTIKKINSREDIHISGRFIHVVTGEIVYAFNTTISREGQDSFVNPSNISSLPEKKCAANSKIEELLKDLSTESKIQDVVERARKISFEDECGKIHGFILSSFIRHKIDSKDYKTFLMDSLKRFQNPNEDYRAVDSLRYFQLDKNIDEEEWAAGKDVIQRVQAGHFTKYATYLLNMQHATNKNLILKRAEELMELGIQKKIGRPVALFKEDILLSLLYSLQDSKANLDVGLSALVLFDQYKKVVFDKSADSNKILSIFDFLSNHYFKESDTNKKEGIFLRIHEFLISMDRSDQKEKKLDDFLGKLISTTGRAKETDTKLYRAHFAKLFHSIPKEICEVTDKNPYPLQKSSRLKFLSENECECK</sequence>
<dbReference type="Pfam" id="PF03783">
    <property type="entry name" value="CsgG"/>
    <property type="match status" value="1"/>
</dbReference>
<comment type="caution">
    <text evidence="2">The sequence shown here is derived from an EMBL/GenBank/DDBJ whole genome shotgun (WGS) entry which is preliminary data.</text>
</comment>
<feature type="chain" id="PRO_5002392882" evidence="1">
    <location>
        <begin position="20"/>
        <end position="487"/>
    </location>
</feature>
<accession>A0A0E2BUU2</accession>
<evidence type="ECO:0000313" key="2">
    <source>
        <dbReference type="EMBL" id="EKO35333.1"/>
    </source>
</evidence>
<dbReference type="EMBL" id="AHON02000013">
    <property type="protein sequence ID" value="EKO35333.1"/>
    <property type="molecule type" value="Genomic_DNA"/>
</dbReference>
<dbReference type="AlphaFoldDB" id="A0A0E2BUU2"/>
<protein>
    <submittedName>
        <fullName evidence="2">Curli production assembly/transport component CsgG domain protein</fullName>
    </submittedName>
</protein>
<proteinExistence type="predicted"/>
<gene>
    <name evidence="2" type="ORF">LEP1GSC179_1007</name>
</gene>
<reference evidence="2" key="1">
    <citation type="submission" date="2012-10" db="EMBL/GenBank/DDBJ databases">
        <authorList>
            <person name="Harkins D.M."/>
            <person name="Durkin A.S."/>
            <person name="Brinkac L.M."/>
            <person name="Haft D.H."/>
            <person name="Selengut J.D."/>
            <person name="Sanka R."/>
            <person name="DePew J."/>
            <person name="Purushe J."/>
            <person name="Matthias M.A."/>
            <person name="Vinetz J.M."/>
            <person name="Sutton G.G."/>
            <person name="Nierman W.C."/>
            <person name="Fouts D.E."/>
        </authorList>
    </citation>
    <scope>NUCLEOTIDE SEQUENCE [LARGE SCALE GENOMIC DNA]</scope>
    <source>
        <strain evidence="2">MOR084</strain>
    </source>
</reference>
<keyword evidence="3" id="KW-1185">Reference proteome</keyword>
<dbReference type="InterPro" id="IPR005534">
    <property type="entry name" value="Curli_assmbl/transp-comp_CsgG"/>
</dbReference>
<dbReference type="RefSeq" id="WP_004484266.1">
    <property type="nucleotide sequence ID" value="NZ_AHON02000013.1"/>
</dbReference>
<name>A0A0E2BUU2_9LEPT</name>
<dbReference type="Gene3D" id="3.40.50.10610">
    <property type="entry name" value="ABC-type transport auxiliary lipoprotein component"/>
    <property type="match status" value="1"/>
</dbReference>
<evidence type="ECO:0000313" key="3">
    <source>
        <dbReference type="Proteomes" id="UP000006329"/>
    </source>
</evidence>
<evidence type="ECO:0000256" key="1">
    <source>
        <dbReference type="SAM" id="SignalP"/>
    </source>
</evidence>